<evidence type="ECO:0000256" key="1">
    <source>
        <dbReference type="ARBA" id="ARBA00004970"/>
    </source>
</evidence>
<dbReference type="GO" id="GO:0000105">
    <property type="term" value="P:L-histidine biosynthetic process"/>
    <property type="evidence" value="ECO:0007669"/>
    <property type="project" value="UniProtKB-UniRule"/>
</dbReference>
<dbReference type="InterPro" id="IPR016195">
    <property type="entry name" value="Pol/histidinol_Pase-like"/>
</dbReference>
<evidence type="ECO:0000259" key="9">
    <source>
        <dbReference type="Pfam" id="PF02811"/>
    </source>
</evidence>
<gene>
    <name evidence="10" type="ORF">CBG61_05360</name>
</gene>
<dbReference type="NCBIfam" id="TIGR01856">
    <property type="entry name" value="hisJ_fam"/>
    <property type="match status" value="1"/>
</dbReference>
<dbReference type="InterPro" id="IPR004013">
    <property type="entry name" value="PHP_dom"/>
</dbReference>
<proteinExistence type="inferred from homology"/>
<dbReference type="SUPFAM" id="SSF89550">
    <property type="entry name" value="PHP domain-like"/>
    <property type="match status" value="1"/>
</dbReference>
<dbReference type="EMBL" id="CP022123">
    <property type="protein sequence ID" value="ASG28407.1"/>
    <property type="molecule type" value="Genomic_DNA"/>
</dbReference>
<dbReference type="UniPathway" id="UPA00031">
    <property type="reaction ID" value="UER00013"/>
</dbReference>
<evidence type="ECO:0000256" key="8">
    <source>
        <dbReference type="RuleBase" id="RU366003"/>
    </source>
</evidence>
<comment type="similarity">
    <text evidence="2 8">Belongs to the PHP hydrolase family. HisK subfamily.</text>
</comment>
<comment type="pathway">
    <text evidence="1 8">Amino-acid biosynthesis; L-histidine biosynthesis; L-histidine from 5-phospho-alpha-D-ribose 1-diphosphate: step 8/9.</text>
</comment>
<dbReference type="NCBIfam" id="NF005597">
    <property type="entry name" value="PRK07329.1"/>
    <property type="match status" value="1"/>
</dbReference>
<dbReference type="PANTHER" id="PTHR21039:SF0">
    <property type="entry name" value="HISTIDINOL-PHOSPHATASE"/>
    <property type="match status" value="1"/>
</dbReference>
<evidence type="ECO:0000256" key="5">
    <source>
        <dbReference type="ARBA" id="ARBA00022801"/>
    </source>
</evidence>
<organism evidence="10 11">
    <name type="scientific">Fusobacterium nucleatum subsp. polymorphum</name>
    <name type="common">Fusobacterium polymorphum</name>
    <dbReference type="NCBI Taxonomy" id="76857"/>
    <lineage>
        <taxon>Bacteria</taxon>
        <taxon>Fusobacteriati</taxon>
        <taxon>Fusobacteriota</taxon>
        <taxon>Fusobacteriia</taxon>
        <taxon>Fusobacteriales</taxon>
        <taxon>Fusobacteriaceae</taxon>
        <taxon>Fusobacterium</taxon>
    </lineage>
</organism>
<dbReference type="Proteomes" id="UP000197638">
    <property type="component" value="Chromosome"/>
</dbReference>
<evidence type="ECO:0000256" key="3">
    <source>
        <dbReference type="ARBA" id="ARBA00013085"/>
    </source>
</evidence>
<dbReference type="Gene3D" id="3.20.20.140">
    <property type="entry name" value="Metal-dependent hydrolases"/>
    <property type="match status" value="1"/>
</dbReference>
<accession>A0A241Q111</accession>
<evidence type="ECO:0000256" key="2">
    <source>
        <dbReference type="ARBA" id="ARBA00009152"/>
    </source>
</evidence>
<keyword evidence="6 8" id="KW-0368">Histidine biosynthesis</keyword>
<dbReference type="PANTHER" id="PTHR21039">
    <property type="entry name" value="HISTIDINOL PHOSPHATASE-RELATED"/>
    <property type="match status" value="1"/>
</dbReference>
<protein>
    <recommendedName>
        <fullName evidence="3 8">Histidinol-phosphatase</fullName>
        <shortName evidence="8">HolPase</shortName>
        <ecNumber evidence="3 8">3.1.3.15</ecNumber>
    </recommendedName>
</protein>
<dbReference type="Pfam" id="PF02811">
    <property type="entry name" value="PHP"/>
    <property type="match status" value="1"/>
</dbReference>
<evidence type="ECO:0000256" key="4">
    <source>
        <dbReference type="ARBA" id="ARBA00022605"/>
    </source>
</evidence>
<name>A0A241Q111_FUSNP</name>
<evidence type="ECO:0000313" key="11">
    <source>
        <dbReference type="Proteomes" id="UP000197638"/>
    </source>
</evidence>
<keyword evidence="4 8" id="KW-0028">Amino-acid biosynthesis</keyword>
<reference evidence="10 11" key="1">
    <citation type="submission" date="2017-06" db="EMBL/GenBank/DDBJ databases">
        <title>Genome sequencing of Fusobacterium nucleatum subsp. polymorphum KCOM 1275 (=ChDC F310).</title>
        <authorList>
            <person name="Kook J.-K."/>
            <person name="Park S.-N."/>
            <person name="Lim Y.K."/>
            <person name="Roh H."/>
        </authorList>
    </citation>
    <scope>NUCLEOTIDE SEQUENCE [LARGE SCALE GENOMIC DNA]</scope>
    <source>
        <strain evidence="10 11">KCOM 1275</strain>
    </source>
</reference>
<comment type="catalytic activity">
    <reaction evidence="7 8">
        <text>L-histidinol phosphate + H2O = L-histidinol + phosphate</text>
        <dbReference type="Rhea" id="RHEA:14465"/>
        <dbReference type="ChEBI" id="CHEBI:15377"/>
        <dbReference type="ChEBI" id="CHEBI:43474"/>
        <dbReference type="ChEBI" id="CHEBI:57699"/>
        <dbReference type="ChEBI" id="CHEBI:57980"/>
        <dbReference type="EC" id="3.1.3.15"/>
    </reaction>
</comment>
<dbReference type="GO" id="GO:0004401">
    <property type="term" value="F:histidinol-phosphatase activity"/>
    <property type="evidence" value="ECO:0007669"/>
    <property type="project" value="UniProtKB-UniRule"/>
</dbReference>
<sequence>MMFDQHVHSSFSFDSNEDLENYINVSNNSDIITTEHLDFENPIINYKDSLIDYLKYVGQIKNLNKKYSNKFFSGIEIGYTQKSEKKIEDFLKNKNFNLKLLSIHQNGNYDYMCVNKKLISLEVLVKEYFEQMIQALESSIEFNVLAHFEYGLRMIDISVIEFDNLASVFLNKIIELIVKKEIAFEVNTKSMYKYKKENLYSYMIEKYLKKGGKLFTLGSDAHNIKDYAYKFDEATKFLLNKNIKEIILFKDKVIMQKLLI</sequence>
<dbReference type="EC" id="3.1.3.15" evidence="3 8"/>
<dbReference type="GO" id="GO:0005737">
    <property type="term" value="C:cytoplasm"/>
    <property type="evidence" value="ECO:0007669"/>
    <property type="project" value="TreeGrafter"/>
</dbReference>
<keyword evidence="5 8" id="KW-0378">Hydrolase</keyword>
<evidence type="ECO:0000256" key="6">
    <source>
        <dbReference type="ARBA" id="ARBA00023102"/>
    </source>
</evidence>
<dbReference type="AlphaFoldDB" id="A0A241Q111"/>
<evidence type="ECO:0000313" key="10">
    <source>
        <dbReference type="EMBL" id="ASG28407.1"/>
    </source>
</evidence>
<dbReference type="InterPro" id="IPR010140">
    <property type="entry name" value="Histidinol_P_phosphatase_HisJ"/>
</dbReference>
<feature type="domain" description="PHP" evidence="9">
    <location>
        <begin position="4"/>
        <end position="188"/>
    </location>
</feature>
<evidence type="ECO:0000256" key="7">
    <source>
        <dbReference type="ARBA" id="ARBA00049158"/>
    </source>
</evidence>